<feature type="region of interest" description="Disordered" evidence="10">
    <location>
        <begin position="372"/>
        <end position="396"/>
    </location>
</feature>
<dbReference type="GO" id="GO:0004842">
    <property type="term" value="F:ubiquitin-protein transferase activity"/>
    <property type="evidence" value="ECO:0007669"/>
    <property type="project" value="InterPro"/>
</dbReference>
<dbReference type="GO" id="GO:0003723">
    <property type="term" value="F:RNA binding"/>
    <property type="evidence" value="ECO:0007669"/>
    <property type="project" value="UniProtKB-UniRule"/>
</dbReference>
<dbReference type="PROSITE" id="PS50089">
    <property type="entry name" value="ZF_RING_2"/>
    <property type="match status" value="1"/>
</dbReference>
<dbReference type="InterPro" id="IPR001841">
    <property type="entry name" value="Znf_RING"/>
</dbReference>
<evidence type="ECO:0000259" key="12">
    <source>
        <dbReference type="PROSITE" id="PS50102"/>
    </source>
</evidence>
<evidence type="ECO:0008006" key="14">
    <source>
        <dbReference type="Google" id="ProtNLM"/>
    </source>
</evidence>
<protein>
    <recommendedName>
        <fullName evidence="14">RING-type domain-containing protein</fullName>
    </recommendedName>
</protein>
<dbReference type="PANTHER" id="PTHR12603">
    <property type="entry name" value="CCR4-NOT TRANSCRIPTION COMPLEX RELATED"/>
    <property type="match status" value="1"/>
</dbReference>
<dbReference type="PROSITE" id="PS50102">
    <property type="entry name" value="RRM"/>
    <property type="match status" value="1"/>
</dbReference>
<dbReference type="InterPro" id="IPR039780">
    <property type="entry name" value="Mot2"/>
</dbReference>
<evidence type="ECO:0000256" key="9">
    <source>
        <dbReference type="PROSITE-ProRule" id="PRU00176"/>
    </source>
</evidence>
<dbReference type="Gene3D" id="3.30.70.330">
    <property type="match status" value="1"/>
</dbReference>
<dbReference type="InterPro" id="IPR039515">
    <property type="entry name" value="NOT4_mRING-HC-C4C4"/>
</dbReference>
<sequence>MVKGRLAQSGEEESDEQCCPLCMEEFDLTDRSFHPCRCGYQVCLWCFHNIRDKLGGLCPACRKPYDSSSFQQLDHDLLAAATADRRKKRDLQRLGKTHAKPASTADNHRDIAATDRSVLQNVRVMQRNLVYVTGLIPSIAKDEILRKKEHFGRFGRIVKIAINRKTGGTNYSAYVTFKRNNDAADCISHINDLIHEGKSTMRATFGTTKYCSFFLRHVVCNNSSCLYLHELARESECFTKEDLQHEVQMDEFEMDHHTSDTVADAHLKTEPAALITEKDICTRTVQYPEIVAKVPIVAPVATENVKSALSSEPPLGLCRMVSAATQYQEEYQQPSLPEVDYLLPGISALGLGKSDSSPFGWEANRNPSWSTGYGSAISPPSVSPPSTSPPDSPRSQFRVERQNVFRSLLPDIDVSFMPNRGLRSLDYNLFAGPVSNPAVTTTQTAIHAPIRPPVQLQRRVISQTGVSDGLGRPQPGQPLPPPWDSSVSPLDGRRCSAFPGYGYDSTGRAPFSDNVSRSPPPGLSARHELHDFQTATRLDNHPPGLGPRNMYHGPIFNSPPEYLSPMAIAANSSGRAPELNAFAPSDRLRPNDFQAVPSQFPPSVGTPRLIQRPSVEPVPHMSGARF</sequence>
<dbReference type="InterPro" id="IPR000504">
    <property type="entry name" value="RRM_dom"/>
</dbReference>
<evidence type="ECO:0000313" key="13">
    <source>
        <dbReference type="EMBL" id="CRZ10656.1"/>
    </source>
</evidence>
<dbReference type="EMBL" id="HACM01010214">
    <property type="protein sequence ID" value="CRZ10656.1"/>
    <property type="molecule type" value="Transcribed_RNA"/>
</dbReference>
<dbReference type="FunFam" id="3.30.40.10:FF:000006">
    <property type="entry name" value="CCR4-NOT transcription complex subunit 4"/>
    <property type="match status" value="1"/>
</dbReference>
<keyword evidence="4" id="KW-0862">Zinc</keyword>
<dbReference type="SMART" id="SM00361">
    <property type="entry name" value="RRM_1"/>
    <property type="match status" value="1"/>
</dbReference>
<feature type="region of interest" description="Disordered" evidence="10">
    <location>
        <begin position="598"/>
        <end position="626"/>
    </location>
</feature>
<dbReference type="InterPro" id="IPR003954">
    <property type="entry name" value="RRM_euk-type"/>
</dbReference>
<dbReference type="Pfam" id="PF00076">
    <property type="entry name" value="RRM_1"/>
    <property type="match status" value="1"/>
</dbReference>
<keyword evidence="3 8" id="KW-0863">Zinc-finger</keyword>
<dbReference type="InterPro" id="IPR034261">
    <property type="entry name" value="CNOT4_RRM"/>
</dbReference>
<evidence type="ECO:0000259" key="11">
    <source>
        <dbReference type="PROSITE" id="PS50089"/>
    </source>
</evidence>
<dbReference type="GO" id="GO:0030014">
    <property type="term" value="C:CCR4-NOT complex"/>
    <property type="evidence" value="ECO:0007669"/>
    <property type="project" value="InterPro"/>
</dbReference>
<feature type="region of interest" description="Disordered" evidence="10">
    <location>
        <begin position="507"/>
        <end position="526"/>
    </location>
</feature>
<reference evidence="13" key="1">
    <citation type="submission" date="2015-04" db="EMBL/GenBank/DDBJ databases">
        <title>The genome sequence of the plant pathogenic Rhizarian Plasmodiophora brassicae reveals insights in its biotrophic life cycle and the origin of chitin synthesis.</title>
        <authorList>
            <person name="Schwelm A."/>
            <person name="Fogelqvist J."/>
            <person name="Knaust A."/>
            <person name="Julke S."/>
            <person name="Lilja T."/>
            <person name="Dhandapani V."/>
            <person name="Bonilla-Rosso G."/>
            <person name="Karlsson M."/>
            <person name="Shevchenko A."/>
            <person name="Choi S.R."/>
            <person name="Kim H.G."/>
            <person name="Park J.Y."/>
            <person name="Lim Y.P."/>
            <person name="Ludwig-Muller J."/>
            <person name="Dixelius C."/>
        </authorList>
    </citation>
    <scope>NUCLEOTIDE SEQUENCE</scope>
    <source>
        <tissue evidence="13">Potato root galls</tissue>
    </source>
</reference>
<dbReference type="SUPFAM" id="SSF54928">
    <property type="entry name" value="RNA-binding domain, RBD"/>
    <property type="match status" value="1"/>
</dbReference>
<name>A0A0H5RA31_9EUKA</name>
<proteinExistence type="predicted"/>
<feature type="region of interest" description="Disordered" evidence="10">
    <location>
        <begin position="465"/>
        <end position="491"/>
    </location>
</feature>
<dbReference type="InterPro" id="IPR013083">
    <property type="entry name" value="Znf_RING/FYVE/PHD"/>
</dbReference>
<keyword evidence="2" id="KW-0479">Metal-binding</keyword>
<dbReference type="CDD" id="cd12438">
    <property type="entry name" value="RRM_CNOT4"/>
    <property type="match status" value="1"/>
</dbReference>
<dbReference type="GO" id="GO:0016567">
    <property type="term" value="P:protein ubiquitination"/>
    <property type="evidence" value="ECO:0007669"/>
    <property type="project" value="TreeGrafter"/>
</dbReference>
<evidence type="ECO:0000256" key="3">
    <source>
        <dbReference type="ARBA" id="ARBA00022771"/>
    </source>
</evidence>
<dbReference type="AlphaFoldDB" id="A0A0H5RA31"/>
<evidence type="ECO:0000256" key="5">
    <source>
        <dbReference type="ARBA" id="ARBA00022884"/>
    </source>
</evidence>
<organism evidence="13">
    <name type="scientific">Spongospora subterranea</name>
    <dbReference type="NCBI Taxonomy" id="70186"/>
    <lineage>
        <taxon>Eukaryota</taxon>
        <taxon>Sar</taxon>
        <taxon>Rhizaria</taxon>
        <taxon>Endomyxa</taxon>
        <taxon>Phytomyxea</taxon>
        <taxon>Plasmodiophorida</taxon>
        <taxon>Plasmodiophoridae</taxon>
        <taxon>Spongospora</taxon>
    </lineage>
</organism>
<feature type="domain" description="RRM" evidence="12">
    <location>
        <begin position="128"/>
        <end position="208"/>
    </location>
</feature>
<dbReference type="Pfam" id="PF14570">
    <property type="entry name" value="zf-RING_4"/>
    <property type="match status" value="1"/>
</dbReference>
<evidence type="ECO:0000256" key="10">
    <source>
        <dbReference type="SAM" id="MobiDB-lite"/>
    </source>
</evidence>
<dbReference type="InterPro" id="IPR012677">
    <property type="entry name" value="Nucleotide-bd_a/b_plait_sf"/>
</dbReference>
<feature type="region of interest" description="Disordered" evidence="10">
    <location>
        <begin position="88"/>
        <end position="107"/>
    </location>
</feature>
<accession>A0A0H5RA31</accession>
<dbReference type="SUPFAM" id="SSF57850">
    <property type="entry name" value="RING/U-box"/>
    <property type="match status" value="1"/>
</dbReference>
<feature type="compositionally biased region" description="Basic residues" evidence="10">
    <location>
        <begin position="88"/>
        <end position="99"/>
    </location>
</feature>
<keyword evidence="6" id="KW-0175">Coiled coil</keyword>
<evidence type="ECO:0000256" key="8">
    <source>
        <dbReference type="PROSITE-ProRule" id="PRU00175"/>
    </source>
</evidence>
<evidence type="ECO:0000256" key="2">
    <source>
        <dbReference type="ARBA" id="ARBA00022723"/>
    </source>
</evidence>
<evidence type="ECO:0000256" key="1">
    <source>
        <dbReference type="ARBA" id="ARBA00004123"/>
    </source>
</evidence>
<dbReference type="Gene3D" id="3.30.40.10">
    <property type="entry name" value="Zinc/RING finger domain, C3HC4 (zinc finger)"/>
    <property type="match status" value="1"/>
</dbReference>
<feature type="compositionally biased region" description="Pro residues" evidence="10">
    <location>
        <begin position="381"/>
        <end position="392"/>
    </location>
</feature>
<dbReference type="GO" id="GO:0008270">
    <property type="term" value="F:zinc ion binding"/>
    <property type="evidence" value="ECO:0007669"/>
    <property type="project" value="UniProtKB-KW"/>
</dbReference>
<evidence type="ECO:0000256" key="4">
    <source>
        <dbReference type="ARBA" id="ARBA00022833"/>
    </source>
</evidence>
<dbReference type="CDD" id="cd16618">
    <property type="entry name" value="mRING-HC-C4C4_CNOT4"/>
    <property type="match status" value="1"/>
</dbReference>
<dbReference type="InterPro" id="IPR035979">
    <property type="entry name" value="RBD_domain_sf"/>
</dbReference>
<dbReference type="GO" id="GO:0005634">
    <property type="term" value="C:nucleus"/>
    <property type="evidence" value="ECO:0007669"/>
    <property type="project" value="UniProtKB-SubCell"/>
</dbReference>
<keyword evidence="7" id="KW-0539">Nucleus</keyword>
<evidence type="ECO:0000256" key="6">
    <source>
        <dbReference type="ARBA" id="ARBA00023054"/>
    </source>
</evidence>
<keyword evidence="5 9" id="KW-0694">RNA-binding</keyword>
<comment type="subcellular location">
    <subcellularLocation>
        <location evidence="1">Nucleus</location>
    </subcellularLocation>
</comment>
<evidence type="ECO:0000256" key="7">
    <source>
        <dbReference type="ARBA" id="ARBA00023242"/>
    </source>
</evidence>
<feature type="domain" description="RING-type" evidence="11">
    <location>
        <begin position="19"/>
        <end position="62"/>
    </location>
</feature>
<dbReference type="PANTHER" id="PTHR12603:SF0">
    <property type="entry name" value="CCR4-NOT TRANSCRIPTION COMPLEX SUBUNIT 4"/>
    <property type="match status" value="1"/>
</dbReference>